<dbReference type="InterPro" id="IPR026748">
    <property type="entry name" value="Clarin"/>
</dbReference>
<evidence type="ECO:0000313" key="7">
    <source>
        <dbReference type="EMBL" id="KAG5677466.1"/>
    </source>
</evidence>
<keyword evidence="3 6" id="KW-0812">Transmembrane</keyword>
<dbReference type="GO" id="GO:0016020">
    <property type="term" value="C:membrane"/>
    <property type="evidence" value="ECO:0007669"/>
    <property type="project" value="UniProtKB-SubCell"/>
</dbReference>
<keyword evidence="4 6" id="KW-1133">Transmembrane helix</keyword>
<dbReference type="GO" id="GO:0007605">
    <property type="term" value="P:sensory perception of sound"/>
    <property type="evidence" value="ECO:0007669"/>
    <property type="project" value="UniProtKB-ARBA"/>
</dbReference>
<dbReference type="OrthoDB" id="6432214at2759"/>
<organism evidence="7 8">
    <name type="scientific">Polypedilum vanderplanki</name>
    <name type="common">Sleeping chironomid midge</name>
    <dbReference type="NCBI Taxonomy" id="319348"/>
    <lineage>
        <taxon>Eukaryota</taxon>
        <taxon>Metazoa</taxon>
        <taxon>Ecdysozoa</taxon>
        <taxon>Arthropoda</taxon>
        <taxon>Hexapoda</taxon>
        <taxon>Insecta</taxon>
        <taxon>Pterygota</taxon>
        <taxon>Neoptera</taxon>
        <taxon>Endopterygota</taxon>
        <taxon>Diptera</taxon>
        <taxon>Nematocera</taxon>
        <taxon>Chironomoidea</taxon>
        <taxon>Chironomidae</taxon>
        <taxon>Chironominae</taxon>
        <taxon>Polypedilum</taxon>
        <taxon>Polypedilum</taxon>
    </lineage>
</organism>
<evidence type="ECO:0000256" key="1">
    <source>
        <dbReference type="ARBA" id="ARBA00004141"/>
    </source>
</evidence>
<evidence type="ECO:0008006" key="9">
    <source>
        <dbReference type="Google" id="ProtNLM"/>
    </source>
</evidence>
<evidence type="ECO:0000256" key="6">
    <source>
        <dbReference type="SAM" id="Phobius"/>
    </source>
</evidence>
<reference evidence="7" key="1">
    <citation type="submission" date="2021-03" db="EMBL/GenBank/DDBJ databases">
        <title>Chromosome level genome of the anhydrobiotic midge Polypedilum vanderplanki.</title>
        <authorList>
            <person name="Yoshida Y."/>
            <person name="Kikawada T."/>
            <person name="Gusev O."/>
        </authorList>
    </citation>
    <scope>NUCLEOTIDE SEQUENCE</scope>
    <source>
        <strain evidence="7">NIAS01</strain>
        <tissue evidence="7">Whole body or cell culture</tissue>
    </source>
</reference>
<name>A0A9J6C609_POLVA</name>
<feature type="transmembrane region" description="Helical" evidence="6">
    <location>
        <begin position="29"/>
        <end position="57"/>
    </location>
</feature>
<gene>
    <name evidence="7" type="ORF">PVAND_007224</name>
</gene>
<dbReference type="PANTHER" id="PTHR31548:SF6">
    <property type="entry name" value="AGAP002756-PA"/>
    <property type="match status" value="1"/>
</dbReference>
<evidence type="ECO:0000313" key="8">
    <source>
        <dbReference type="Proteomes" id="UP001107558"/>
    </source>
</evidence>
<sequence>MSSIIALISAFFSMLNILCNPVNLLTSTFGLYIWNGIGASLSAIIMIIWSSFFAISFRKNIAITETLKSTGRYSSDGLANFGFSFWILIASVLCHLINIGLVYYRNYLLQHEPQQPVHIDIHKNDSTILVY</sequence>
<comment type="caution">
    <text evidence="7">The sequence shown here is derived from an EMBL/GenBank/DDBJ whole genome shotgun (WGS) entry which is preliminary data.</text>
</comment>
<comment type="similarity">
    <text evidence="2">Belongs to the clarin family.</text>
</comment>
<dbReference type="PANTHER" id="PTHR31548">
    <property type="entry name" value="CLARIN"/>
    <property type="match status" value="1"/>
</dbReference>
<feature type="transmembrane region" description="Helical" evidence="6">
    <location>
        <begin position="78"/>
        <end position="104"/>
    </location>
</feature>
<dbReference type="AlphaFoldDB" id="A0A9J6C609"/>
<evidence type="ECO:0000256" key="3">
    <source>
        <dbReference type="ARBA" id="ARBA00022692"/>
    </source>
</evidence>
<protein>
    <recommendedName>
        <fullName evidence="9">Clarin-3</fullName>
    </recommendedName>
</protein>
<accession>A0A9J6C609</accession>
<keyword evidence="5 6" id="KW-0472">Membrane</keyword>
<comment type="subcellular location">
    <subcellularLocation>
        <location evidence="1">Membrane</location>
        <topology evidence="1">Multi-pass membrane protein</topology>
    </subcellularLocation>
</comment>
<dbReference type="Proteomes" id="UP001107558">
    <property type="component" value="Chromosome 2"/>
</dbReference>
<proteinExistence type="inferred from homology"/>
<evidence type="ECO:0000256" key="4">
    <source>
        <dbReference type="ARBA" id="ARBA00022989"/>
    </source>
</evidence>
<dbReference type="EMBL" id="JADBJN010000002">
    <property type="protein sequence ID" value="KAG5677466.1"/>
    <property type="molecule type" value="Genomic_DNA"/>
</dbReference>
<evidence type="ECO:0000256" key="5">
    <source>
        <dbReference type="ARBA" id="ARBA00023136"/>
    </source>
</evidence>
<evidence type="ECO:0000256" key="2">
    <source>
        <dbReference type="ARBA" id="ARBA00005787"/>
    </source>
</evidence>
<keyword evidence="8" id="KW-1185">Reference proteome</keyword>